<feature type="compositionally biased region" description="Basic and acidic residues" evidence="1">
    <location>
        <begin position="349"/>
        <end position="367"/>
    </location>
</feature>
<comment type="caution">
    <text evidence="2">The sequence shown here is derived from an EMBL/GenBank/DDBJ whole genome shotgun (WGS) entry which is preliminary data.</text>
</comment>
<keyword evidence="3" id="KW-1185">Reference proteome</keyword>
<organism evidence="2 3">
    <name type="scientific">Eschrichtius robustus</name>
    <name type="common">California gray whale</name>
    <name type="synonym">Eschrichtius gibbosus</name>
    <dbReference type="NCBI Taxonomy" id="9764"/>
    <lineage>
        <taxon>Eukaryota</taxon>
        <taxon>Metazoa</taxon>
        <taxon>Chordata</taxon>
        <taxon>Craniata</taxon>
        <taxon>Vertebrata</taxon>
        <taxon>Euteleostomi</taxon>
        <taxon>Mammalia</taxon>
        <taxon>Eutheria</taxon>
        <taxon>Laurasiatheria</taxon>
        <taxon>Artiodactyla</taxon>
        <taxon>Whippomorpha</taxon>
        <taxon>Cetacea</taxon>
        <taxon>Mysticeti</taxon>
        <taxon>Eschrichtiidae</taxon>
        <taxon>Eschrichtius</taxon>
    </lineage>
</organism>
<feature type="region of interest" description="Disordered" evidence="1">
    <location>
        <begin position="309"/>
        <end position="330"/>
    </location>
</feature>
<feature type="region of interest" description="Disordered" evidence="1">
    <location>
        <begin position="213"/>
        <end position="235"/>
    </location>
</feature>
<dbReference type="AlphaFoldDB" id="A0AB34GV71"/>
<evidence type="ECO:0000256" key="1">
    <source>
        <dbReference type="SAM" id="MobiDB-lite"/>
    </source>
</evidence>
<dbReference type="Proteomes" id="UP001159641">
    <property type="component" value="Unassembled WGS sequence"/>
</dbReference>
<name>A0AB34GV71_ESCRO</name>
<feature type="region of interest" description="Disordered" evidence="1">
    <location>
        <begin position="342"/>
        <end position="367"/>
    </location>
</feature>
<dbReference type="EMBL" id="JAIQCJ010002088">
    <property type="protein sequence ID" value="KAJ8783248.1"/>
    <property type="molecule type" value="Genomic_DNA"/>
</dbReference>
<evidence type="ECO:0000313" key="3">
    <source>
        <dbReference type="Proteomes" id="UP001159641"/>
    </source>
</evidence>
<sequence length="367" mass="39046">MEGRLHPPVQSQPWGLGARPGGRTVHRAVPSCWVRAYGDSSLWGFFMGLRGPLLWGVSGADPLTGHTLRGLAVTPAVPQLPWARDTPSRLDNGAARALPRARTGGSLWRSLRPRALSPPSTSLVIPEGCWAQALGPCRRPHARSQRRSHFSILVRSNVNCGEDVGPPQAHISLRRICRRLHCDFSFVKDKKCNFHPRLVLVSEPADPYLLTQVGGKGPPPGSPRGGRAGRTPWRGVHPAGAPTWVGAGAERGGGHACSVSIRKVFLGACRERDVVLSREQKKGRDEFSFITGPSVYAPVPCGACGKISPSSRSMGAEPAPPVSSSVLDGSPGAAGVTLALMLGRVPSRPGHEEDAGRPHSAESLDSR</sequence>
<reference evidence="2 3" key="1">
    <citation type="submission" date="2022-11" db="EMBL/GenBank/DDBJ databases">
        <title>Whole genome sequence of Eschrichtius robustus ER-17-0199.</title>
        <authorList>
            <person name="Bruniche-Olsen A."/>
            <person name="Black A.N."/>
            <person name="Fields C.J."/>
            <person name="Walden K."/>
            <person name="Dewoody J.A."/>
        </authorList>
    </citation>
    <scope>NUCLEOTIDE SEQUENCE [LARGE SCALE GENOMIC DNA]</scope>
    <source>
        <strain evidence="2">ER-17-0199</strain>
        <tissue evidence="2">Blubber</tissue>
    </source>
</reference>
<evidence type="ECO:0000313" key="2">
    <source>
        <dbReference type="EMBL" id="KAJ8783248.1"/>
    </source>
</evidence>
<accession>A0AB34GV71</accession>
<gene>
    <name evidence="2" type="ORF">J1605_009331</name>
</gene>
<proteinExistence type="predicted"/>
<protein>
    <submittedName>
        <fullName evidence="2">Uncharacterized protein</fullName>
    </submittedName>
</protein>
<feature type="region of interest" description="Disordered" evidence="1">
    <location>
        <begin position="1"/>
        <end position="21"/>
    </location>
</feature>